<evidence type="ECO:0000313" key="2">
    <source>
        <dbReference type="Proteomes" id="UP000181962"/>
    </source>
</evidence>
<name>A0A1L3F4D9_BRAJP</name>
<evidence type="ECO:0000313" key="1">
    <source>
        <dbReference type="EMBL" id="APG08153.1"/>
    </source>
</evidence>
<proteinExistence type="predicted"/>
<gene>
    <name evidence="1" type="ORF">BKD09_07415</name>
</gene>
<accession>A0A1L3F4D9</accession>
<dbReference type="EMBL" id="CP017637">
    <property type="protein sequence ID" value="APG08153.1"/>
    <property type="molecule type" value="Genomic_DNA"/>
</dbReference>
<sequence>MAGEKKSSNKSPRERALEELDQREETLYRAIGYFIYWFSQLEFTIKARLANALRLDEGMFDIVIGPYDFAMLCTVTKQTLMRTASETTKGKIKSYFNACHKLNQRARLVVAHGTWTHAGARHVSRGTLEAMVHFAKVEELEAYGQEARRLMMLMFVIENEEK</sequence>
<organism evidence="1 2">
    <name type="scientific">Bradyrhizobium japonicum</name>
    <dbReference type="NCBI Taxonomy" id="375"/>
    <lineage>
        <taxon>Bacteria</taxon>
        <taxon>Pseudomonadati</taxon>
        <taxon>Pseudomonadota</taxon>
        <taxon>Alphaproteobacteria</taxon>
        <taxon>Hyphomicrobiales</taxon>
        <taxon>Nitrobacteraceae</taxon>
        <taxon>Bradyrhizobium</taxon>
    </lineage>
</organism>
<dbReference type="AlphaFoldDB" id="A0A1L3F4D9"/>
<dbReference type="Proteomes" id="UP000181962">
    <property type="component" value="Chromosome"/>
</dbReference>
<dbReference type="RefSeq" id="WP_071909381.1">
    <property type="nucleotide sequence ID" value="NZ_CP017637.1"/>
</dbReference>
<protein>
    <submittedName>
        <fullName evidence="1">Uncharacterized protein</fullName>
    </submittedName>
</protein>
<dbReference type="OrthoDB" id="8226920at2"/>
<reference evidence="1 2" key="1">
    <citation type="submission" date="2016-11" db="EMBL/GenBank/DDBJ databases">
        <title>Complete Genome Sequence of Bradyrhizobium sp. strain J5, an isolated from soybean nodule in Hokkaido.</title>
        <authorList>
            <person name="Kanehara K."/>
        </authorList>
    </citation>
    <scope>NUCLEOTIDE SEQUENCE [LARGE SCALE GENOMIC DNA]</scope>
    <source>
        <strain evidence="1 2">J5</strain>
    </source>
</reference>